<comment type="caution">
    <text evidence="1">The sequence shown here is derived from an EMBL/GenBank/DDBJ whole genome shotgun (WGS) entry which is preliminary data.</text>
</comment>
<name>A0ACB9GN21_9ASTR</name>
<reference evidence="1 2" key="2">
    <citation type="journal article" date="2022" name="Mol. Ecol. Resour.">
        <title>The genomes of chicory, endive, great burdock and yacon provide insights into Asteraceae paleo-polyploidization history and plant inulin production.</title>
        <authorList>
            <person name="Fan W."/>
            <person name="Wang S."/>
            <person name="Wang H."/>
            <person name="Wang A."/>
            <person name="Jiang F."/>
            <person name="Liu H."/>
            <person name="Zhao H."/>
            <person name="Xu D."/>
            <person name="Zhang Y."/>
        </authorList>
    </citation>
    <scope>NUCLEOTIDE SEQUENCE [LARGE SCALE GENOMIC DNA]</scope>
    <source>
        <strain evidence="2">cv. Yunnan</strain>
        <tissue evidence="1">Leaves</tissue>
    </source>
</reference>
<dbReference type="Proteomes" id="UP001056120">
    <property type="component" value="Linkage Group LG14"/>
</dbReference>
<accession>A0ACB9GN21</accession>
<proteinExistence type="predicted"/>
<evidence type="ECO:0000313" key="1">
    <source>
        <dbReference type="EMBL" id="KAI3784458.1"/>
    </source>
</evidence>
<protein>
    <submittedName>
        <fullName evidence="1">Uncharacterized protein</fullName>
    </submittedName>
</protein>
<reference evidence="2" key="1">
    <citation type="journal article" date="2022" name="Mol. Ecol. Resour.">
        <title>The genomes of chicory, endive, great burdock and yacon provide insights into Asteraceae palaeo-polyploidization history and plant inulin production.</title>
        <authorList>
            <person name="Fan W."/>
            <person name="Wang S."/>
            <person name="Wang H."/>
            <person name="Wang A."/>
            <person name="Jiang F."/>
            <person name="Liu H."/>
            <person name="Zhao H."/>
            <person name="Xu D."/>
            <person name="Zhang Y."/>
        </authorList>
    </citation>
    <scope>NUCLEOTIDE SEQUENCE [LARGE SCALE GENOMIC DNA]</scope>
    <source>
        <strain evidence="2">cv. Yunnan</strain>
    </source>
</reference>
<dbReference type="EMBL" id="CM042031">
    <property type="protein sequence ID" value="KAI3784458.1"/>
    <property type="molecule type" value="Genomic_DNA"/>
</dbReference>
<evidence type="ECO:0000313" key="2">
    <source>
        <dbReference type="Proteomes" id="UP001056120"/>
    </source>
</evidence>
<keyword evidence="2" id="KW-1185">Reference proteome</keyword>
<sequence>MTDCRYPTKSDILGTQEEAAKAYDLAAIEHRGTAAVTNFDISNYLENIDANAPTHQHQHDSPPPPQDHEPIKKKQQYEIQNLKFEQDNPWSLSMELGYNPFDDHLDLFNDHGVEANVDSIFSKSVSSNNAGCAASTSSPLFSSSSRMRV</sequence>
<gene>
    <name evidence="1" type="ORF">L1987_43557</name>
</gene>
<organism evidence="1 2">
    <name type="scientific">Smallanthus sonchifolius</name>
    <dbReference type="NCBI Taxonomy" id="185202"/>
    <lineage>
        <taxon>Eukaryota</taxon>
        <taxon>Viridiplantae</taxon>
        <taxon>Streptophyta</taxon>
        <taxon>Embryophyta</taxon>
        <taxon>Tracheophyta</taxon>
        <taxon>Spermatophyta</taxon>
        <taxon>Magnoliopsida</taxon>
        <taxon>eudicotyledons</taxon>
        <taxon>Gunneridae</taxon>
        <taxon>Pentapetalae</taxon>
        <taxon>asterids</taxon>
        <taxon>campanulids</taxon>
        <taxon>Asterales</taxon>
        <taxon>Asteraceae</taxon>
        <taxon>Asteroideae</taxon>
        <taxon>Heliantheae alliance</taxon>
        <taxon>Millerieae</taxon>
        <taxon>Smallanthus</taxon>
    </lineage>
</organism>